<evidence type="ECO:0000313" key="3">
    <source>
        <dbReference type="Proteomes" id="UP000596311"/>
    </source>
</evidence>
<dbReference type="PANTHER" id="PTHR42695:SF5">
    <property type="entry name" value="GLUTAMINE AMIDOTRANSFERASE YLR126C-RELATED"/>
    <property type="match status" value="1"/>
</dbReference>
<sequence>MTATATAATTALVIQNFPRGGPGRWAPWLAAAGVTPVLVRAYDGQPVPLRLDHAALLVLGGGYLPDEDDRAPWLAPTRALARQALDEGTPYFGICLGGQLLAQVAGGEVRGEHGRPEFGSTPLRLRPEAAGDPLFTGLPPRPTAIQNHVDAVTRLPDGAHWLAESEGCPYQAFRVGERAWGVQFHPEAEAAGVLRWNEERLRRYGYEREALHRAALADEAGAAEVWGAVAGRFAGVVRRGPDRT</sequence>
<evidence type="ECO:0000313" key="2">
    <source>
        <dbReference type="EMBL" id="QRF03100.1"/>
    </source>
</evidence>
<dbReference type="EMBL" id="CP049945">
    <property type="protein sequence ID" value="QRF03100.1"/>
    <property type="molecule type" value="Genomic_DNA"/>
</dbReference>
<reference evidence="2 3" key="1">
    <citation type="submission" date="2020-03" db="EMBL/GenBank/DDBJ databases">
        <title>Genome mining and metabolic profiling illuminate the polycyclic tetramate macrolactams from Streptomyces koyangensis SCSIO 5802.</title>
        <authorList>
            <person name="Ding W."/>
        </authorList>
    </citation>
    <scope>NUCLEOTIDE SEQUENCE [LARGE SCALE GENOMIC DNA]</scope>
    <source>
        <strain evidence="2 3">SCSIO 5802</strain>
    </source>
</reference>
<accession>A0ABX7EFT4</accession>
<dbReference type="CDD" id="cd01741">
    <property type="entry name" value="GATase1_1"/>
    <property type="match status" value="1"/>
</dbReference>
<name>A0ABX7EFT4_9ACTN</name>
<organism evidence="2 3">
    <name type="scientific">Streptomyces koyangensis</name>
    <dbReference type="NCBI Taxonomy" id="188770"/>
    <lineage>
        <taxon>Bacteria</taxon>
        <taxon>Bacillati</taxon>
        <taxon>Actinomycetota</taxon>
        <taxon>Actinomycetes</taxon>
        <taxon>Kitasatosporales</taxon>
        <taxon>Streptomycetaceae</taxon>
        <taxon>Streptomyces</taxon>
        <taxon>Streptomyces aurantiacus group</taxon>
    </lineage>
</organism>
<dbReference type="RefSeq" id="WP_203214814.1">
    <property type="nucleotide sequence ID" value="NZ_CP049945.1"/>
</dbReference>
<keyword evidence="2" id="KW-0315">Glutamine amidotransferase</keyword>
<evidence type="ECO:0000259" key="1">
    <source>
        <dbReference type="Pfam" id="PF00117"/>
    </source>
</evidence>
<dbReference type="Proteomes" id="UP000596311">
    <property type="component" value="Chromosome"/>
</dbReference>
<dbReference type="Gene3D" id="3.40.50.880">
    <property type="match status" value="1"/>
</dbReference>
<feature type="domain" description="Glutamine amidotransferase" evidence="1">
    <location>
        <begin position="53"/>
        <end position="189"/>
    </location>
</feature>
<dbReference type="InterPro" id="IPR044992">
    <property type="entry name" value="ChyE-like"/>
</dbReference>
<gene>
    <name evidence="2" type="ORF">G9U55_13375</name>
</gene>
<keyword evidence="3" id="KW-1185">Reference proteome</keyword>
<dbReference type="PROSITE" id="PS51273">
    <property type="entry name" value="GATASE_TYPE_1"/>
    <property type="match status" value="1"/>
</dbReference>
<protein>
    <submittedName>
        <fullName evidence="2">Type 1 glutamine amidotransferase</fullName>
    </submittedName>
</protein>
<dbReference type="Pfam" id="PF00117">
    <property type="entry name" value="GATase"/>
    <property type="match status" value="1"/>
</dbReference>
<dbReference type="InterPro" id="IPR029062">
    <property type="entry name" value="Class_I_gatase-like"/>
</dbReference>
<dbReference type="PANTHER" id="PTHR42695">
    <property type="entry name" value="GLUTAMINE AMIDOTRANSFERASE YLR126C-RELATED"/>
    <property type="match status" value="1"/>
</dbReference>
<proteinExistence type="predicted"/>
<dbReference type="InterPro" id="IPR017926">
    <property type="entry name" value="GATASE"/>
</dbReference>
<dbReference type="SUPFAM" id="SSF52317">
    <property type="entry name" value="Class I glutamine amidotransferase-like"/>
    <property type="match status" value="1"/>
</dbReference>